<dbReference type="GO" id="GO:0005737">
    <property type="term" value="C:cytoplasm"/>
    <property type="evidence" value="ECO:0007669"/>
    <property type="project" value="TreeGrafter"/>
</dbReference>
<dbReference type="Gene3D" id="3.40.50.720">
    <property type="entry name" value="NAD(P)-binding Rossmann-like Domain"/>
    <property type="match status" value="1"/>
</dbReference>
<proteinExistence type="predicted"/>
<keyword evidence="1" id="KW-0560">Oxidoreductase</keyword>
<dbReference type="PATRIC" id="fig|29536.5.peg.1807"/>
<evidence type="ECO:0000259" key="2">
    <source>
        <dbReference type="Pfam" id="PF03435"/>
    </source>
</evidence>
<evidence type="ECO:0000313" key="4">
    <source>
        <dbReference type="EMBL" id="OAZ04033.1"/>
    </source>
</evidence>
<organism evidence="4 5">
    <name type="scientific">Flavobacterium succinicans</name>
    <dbReference type="NCBI Taxonomy" id="29536"/>
    <lineage>
        <taxon>Bacteria</taxon>
        <taxon>Pseudomonadati</taxon>
        <taxon>Bacteroidota</taxon>
        <taxon>Flavobacteriia</taxon>
        <taxon>Flavobacteriales</taxon>
        <taxon>Flavobacteriaceae</taxon>
        <taxon>Flavobacterium</taxon>
    </lineage>
</organism>
<evidence type="ECO:0000313" key="5">
    <source>
        <dbReference type="Proteomes" id="UP000093807"/>
    </source>
</evidence>
<gene>
    <name evidence="4" type="ORF">FLB_17230</name>
</gene>
<dbReference type="Gene3D" id="3.30.360.10">
    <property type="entry name" value="Dihydrodipicolinate Reductase, domain 2"/>
    <property type="match status" value="1"/>
</dbReference>
<feature type="domain" description="Saccharopine dehydrogenase-like C-terminal" evidence="3">
    <location>
        <begin position="135"/>
        <end position="446"/>
    </location>
</feature>
<dbReference type="PANTHER" id="PTHR11133">
    <property type="entry name" value="SACCHAROPINE DEHYDROGENASE"/>
    <property type="match status" value="1"/>
</dbReference>
<dbReference type="InterPro" id="IPR051168">
    <property type="entry name" value="AASS"/>
</dbReference>
<dbReference type="GO" id="GO:0019878">
    <property type="term" value="P:lysine biosynthetic process via aminoadipic acid"/>
    <property type="evidence" value="ECO:0007669"/>
    <property type="project" value="TreeGrafter"/>
</dbReference>
<accession>A0A199XQK4</accession>
<dbReference type="Gene3D" id="1.10.1870.10">
    <property type="entry name" value="Domain 3, Saccharopine reductase"/>
    <property type="match status" value="1"/>
</dbReference>
<dbReference type="Pfam" id="PF16653">
    <property type="entry name" value="Sacchrp_dh_C"/>
    <property type="match status" value="1"/>
</dbReference>
<keyword evidence="5" id="KW-1185">Reference proteome</keyword>
<feature type="domain" description="Saccharopine dehydrogenase NADP binding" evidence="2">
    <location>
        <begin position="13"/>
        <end position="131"/>
    </location>
</feature>
<dbReference type="InterPro" id="IPR036291">
    <property type="entry name" value="NAD(P)-bd_dom_sf"/>
</dbReference>
<dbReference type="InterPro" id="IPR032095">
    <property type="entry name" value="Sacchrp_dh-like_C"/>
</dbReference>
<evidence type="ECO:0000256" key="1">
    <source>
        <dbReference type="ARBA" id="ARBA00023002"/>
    </source>
</evidence>
<dbReference type="EMBL" id="JMTM01000046">
    <property type="protein sequence ID" value="OAZ04033.1"/>
    <property type="molecule type" value="Genomic_DNA"/>
</dbReference>
<dbReference type="SUPFAM" id="SSF51735">
    <property type="entry name" value="NAD(P)-binding Rossmann-fold domains"/>
    <property type="match status" value="1"/>
</dbReference>
<sequence length="465" mass="52804">MFVLNIYIFMRTILIIGAGRSASSLIQYLLAKSETEQLHLIIGDLSLELAHKKTNNHPNATPIALDIFNTQQRQDAIQKATIVISMLPAHLHIEVAKDCILFNKHMVTASYISEAMQSLDAEAKAKGLIFMNEIGLDPGVDHMSAMKVIDEIKEKGGKMLMFESFCGGLVAPESDTNIWNYKFTWAPRNVVLAGQGGAAKFIQEGAYKYIPYCNLFRRTEFLEVEGYGRFEAYSNRDSLKYRSVYGLDDVLTLYRGTIRRVGFSKAWNMFVQLGMTDDSYIMEGSEEMTYRQFVNSFLPYHPTDSVELKMRHILKIDQDDIMWDKLVELDLFSRIKKVGLKDATPAQILEKILSDSWTLQPEDKDMIVMYHKFGYELNGVTSQIDSKMVCIGDDQMYTAMAKTVGLPVAMAALLILNGKIQTSGVQLPIQKEVYEPILRELESYGVVFHEQAMPYMGYNPDKIFN</sequence>
<comment type="caution">
    <text evidence="4">The sequence shown here is derived from an EMBL/GenBank/DDBJ whole genome shotgun (WGS) entry which is preliminary data.</text>
</comment>
<dbReference type="InterPro" id="IPR005097">
    <property type="entry name" value="Sacchrp_dh_NADP-bd"/>
</dbReference>
<evidence type="ECO:0000259" key="3">
    <source>
        <dbReference type="Pfam" id="PF16653"/>
    </source>
</evidence>
<dbReference type="GO" id="GO:0004753">
    <property type="term" value="F:saccharopine dehydrogenase activity"/>
    <property type="evidence" value="ECO:0007669"/>
    <property type="project" value="TreeGrafter"/>
</dbReference>
<protein>
    <submittedName>
        <fullName evidence="4">Saccharopine dehydrogenase</fullName>
    </submittedName>
</protein>
<dbReference type="AlphaFoldDB" id="A0A199XQK4"/>
<dbReference type="Proteomes" id="UP000093807">
    <property type="component" value="Unassembled WGS sequence"/>
</dbReference>
<dbReference type="PANTHER" id="PTHR11133:SF22">
    <property type="entry name" value="ALPHA-AMINOADIPIC SEMIALDEHYDE SYNTHASE, MITOCHONDRIAL"/>
    <property type="match status" value="1"/>
</dbReference>
<name>A0A199XQK4_9FLAO</name>
<dbReference type="Pfam" id="PF03435">
    <property type="entry name" value="Sacchrp_dh_NADP"/>
    <property type="match status" value="1"/>
</dbReference>
<reference evidence="4 5" key="1">
    <citation type="submission" date="2016-06" db="EMBL/GenBank/DDBJ databases">
        <title>Draft genome sequence of Flavobacterium succinicans strain DD5b.</title>
        <authorList>
            <person name="Poehlein A."/>
            <person name="Daniel R."/>
            <person name="Simeonova D.D."/>
        </authorList>
    </citation>
    <scope>NUCLEOTIDE SEQUENCE [LARGE SCALE GENOMIC DNA]</scope>
    <source>
        <strain evidence="4 5">DD5b</strain>
    </source>
</reference>
<dbReference type="SUPFAM" id="SSF55347">
    <property type="entry name" value="Glyceraldehyde-3-phosphate dehydrogenase-like, C-terminal domain"/>
    <property type="match status" value="1"/>
</dbReference>